<keyword evidence="11" id="KW-1185">Reference proteome</keyword>
<gene>
    <name evidence="10" type="primary">rarD</name>
    <name evidence="10" type="ORF">KDL01_02165</name>
</gene>
<evidence type="ECO:0000256" key="7">
    <source>
        <dbReference type="ARBA" id="ARBA00023136"/>
    </source>
</evidence>
<accession>A0A941EN24</accession>
<reference evidence="10" key="1">
    <citation type="submission" date="2021-04" db="EMBL/GenBank/DDBJ databases">
        <title>Genome based classification of Actinospica acidithermotolerans sp. nov., an actinobacterium isolated from an Indonesian hot spring.</title>
        <authorList>
            <person name="Kusuma A.B."/>
            <person name="Putra K.E."/>
            <person name="Nafisah S."/>
            <person name="Loh J."/>
            <person name="Nouioui I."/>
            <person name="Goodfellow M."/>
        </authorList>
    </citation>
    <scope>NUCLEOTIDE SEQUENCE</scope>
    <source>
        <strain evidence="10">CSCA 57</strain>
    </source>
</reference>
<feature type="transmembrane region" description="Helical" evidence="8">
    <location>
        <begin position="211"/>
        <end position="233"/>
    </location>
</feature>
<evidence type="ECO:0000256" key="8">
    <source>
        <dbReference type="SAM" id="Phobius"/>
    </source>
</evidence>
<feature type="transmembrane region" description="Helical" evidence="8">
    <location>
        <begin position="245"/>
        <end position="264"/>
    </location>
</feature>
<feature type="transmembrane region" description="Helical" evidence="8">
    <location>
        <begin position="76"/>
        <end position="95"/>
    </location>
</feature>
<sequence>MTLSPVTEQRRGLIYGIGAYGLWGAFPLYWPLLKPAGALEILASRMVWSLVAVAVLLLVRKHWSWFAELRRSPRKIALLGVGAALITVNWGTYIWAVNAGHVIETSLGYFLNPLVTIVFGVAILKERLRPVQWLAVGIGAAAVVELAITYGHLPWIALVLAASFGSYGLCKKLAQVPAQESMAVESAFQFLPALGYLIFVQAEGTAAYGHAAWHVTLLLTLAGVVTLVPLLLFAGATNRLPLSTVGLLQFLAPILQLACGVFVVHETVPGSEWIGFGIVWVALVVLTWDGLRQAARNAQAEPQPVVTQLIASEGSASSIAPAPAPGA</sequence>
<evidence type="ECO:0000256" key="2">
    <source>
        <dbReference type="ARBA" id="ARBA00007362"/>
    </source>
</evidence>
<dbReference type="InterPro" id="IPR000620">
    <property type="entry name" value="EamA_dom"/>
</dbReference>
<dbReference type="EMBL" id="JAGSOG010000005">
    <property type="protein sequence ID" value="MBR7832044.1"/>
    <property type="molecule type" value="Genomic_DNA"/>
</dbReference>
<protein>
    <submittedName>
        <fullName evidence="10">EamA family transporter RarD</fullName>
    </submittedName>
</protein>
<proteinExistence type="inferred from homology"/>
<organism evidence="10 11">
    <name type="scientific">Actinospica durhamensis</name>
    <dbReference type="NCBI Taxonomy" id="1508375"/>
    <lineage>
        <taxon>Bacteria</taxon>
        <taxon>Bacillati</taxon>
        <taxon>Actinomycetota</taxon>
        <taxon>Actinomycetes</taxon>
        <taxon>Catenulisporales</taxon>
        <taxon>Actinospicaceae</taxon>
        <taxon>Actinospica</taxon>
    </lineage>
</organism>
<dbReference type="SUPFAM" id="SSF103481">
    <property type="entry name" value="Multidrug resistance efflux transporter EmrE"/>
    <property type="match status" value="2"/>
</dbReference>
<evidence type="ECO:0000256" key="5">
    <source>
        <dbReference type="ARBA" id="ARBA00022692"/>
    </source>
</evidence>
<keyword evidence="5 8" id="KW-0812">Transmembrane</keyword>
<comment type="similarity">
    <text evidence="2">Belongs to the EamA transporter family.</text>
</comment>
<evidence type="ECO:0000256" key="3">
    <source>
        <dbReference type="ARBA" id="ARBA00022448"/>
    </source>
</evidence>
<dbReference type="NCBIfam" id="TIGR00688">
    <property type="entry name" value="rarD"/>
    <property type="match status" value="1"/>
</dbReference>
<keyword evidence="4" id="KW-1003">Cell membrane</keyword>
<evidence type="ECO:0000256" key="4">
    <source>
        <dbReference type="ARBA" id="ARBA00022475"/>
    </source>
</evidence>
<comment type="subcellular location">
    <subcellularLocation>
        <location evidence="1">Cell membrane</location>
        <topology evidence="1">Multi-pass membrane protein</topology>
    </subcellularLocation>
</comment>
<dbReference type="Proteomes" id="UP000675781">
    <property type="component" value="Unassembled WGS sequence"/>
</dbReference>
<evidence type="ECO:0000259" key="9">
    <source>
        <dbReference type="Pfam" id="PF00892"/>
    </source>
</evidence>
<feature type="transmembrane region" description="Helical" evidence="8">
    <location>
        <begin position="131"/>
        <end position="148"/>
    </location>
</feature>
<feature type="transmembrane region" description="Helical" evidence="8">
    <location>
        <begin position="42"/>
        <end position="60"/>
    </location>
</feature>
<dbReference type="PANTHER" id="PTHR22911:SF137">
    <property type="entry name" value="SOLUTE CARRIER FAMILY 35 MEMBER G2-RELATED"/>
    <property type="match status" value="1"/>
</dbReference>
<dbReference type="PANTHER" id="PTHR22911">
    <property type="entry name" value="ACYL-MALONYL CONDENSING ENZYME-RELATED"/>
    <property type="match status" value="1"/>
</dbReference>
<dbReference type="AlphaFoldDB" id="A0A941EN24"/>
<feature type="transmembrane region" description="Helical" evidence="8">
    <location>
        <begin position="270"/>
        <end position="288"/>
    </location>
</feature>
<keyword evidence="7 8" id="KW-0472">Membrane</keyword>
<dbReference type="GO" id="GO:0005886">
    <property type="term" value="C:plasma membrane"/>
    <property type="evidence" value="ECO:0007669"/>
    <property type="project" value="UniProtKB-SubCell"/>
</dbReference>
<feature type="domain" description="EamA" evidence="9">
    <location>
        <begin position="156"/>
        <end position="287"/>
    </location>
</feature>
<keyword evidence="3" id="KW-0813">Transport</keyword>
<dbReference type="InterPro" id="IPR004626">
    <property type="entry name" value="RarD"/>
</dbReference>
<comment type="caution">
    <text evidence="10">The sequence shown here is derived from an EMBL/GenBank/DDBJ whole genome shotgun (WGS) entry which is preliminary data.</text>
</comment>
<dbReference type="InterPro" id="IPR037185">
    <property type="entry name" value="EmrE-like"/>
</dbReference>
<feature type="domain" description="EamA" evidence="9">
    <location>
        <begin position="11"/>
        <end position="144"/>
    </location>
</feature>
<feature type="transmembrane region" description="Helical" evidence="8">
    <location>
        <begin position="12"/>
        <end position="30"/>
    </location>
</feature>
<evidence type="ECO:0000256" key="1">
    <source>
        <dbReference type="ARBA" id="ARBA00004651"/>
    </source>
</evidence>
<evidence type="ECO:0000313" key="10">
    <source>
        <dbReference type="EMBL" id="MBR7832044.1"/>
    </source>
</evidence>
<keyword evidence="6 8" id="KW-1133">Transmembrane helix</keyword>
<evidence type="ECO:0000313" key="11">
    <source>
        <dbReference type="Proteomes" id="UP000675781"/>
    </source>
</evidence>
<name>A0A941EN24_9ACTN</name>
<feature type="transmembrane region" description="Helical" evidence="8">
    <location>
        <begin position="107"/>
        <end position="124"/>
    </location>
</feature>
<dbReference type="Pfam" id="PF00892">
    <property type="entry name" value="EamA"/>
    <property type="match status" value="2"/>
</dbReference>
<evidence type="ECO:0000256" key="6">
    <source>
        <dbReference type="ARBA" id="ARBA00022989"/>
    </source>
</evidence>